<dbReference type="PANTHER" id="PTHR17601:SF3">
    <property type="entry name" value="RAFTLIN"/>
    <property type="match status" value="1"/>
</dbReference>
<name>A0A9Q0IH32_9TELE</name>
<keyword evidence="6" id="KW-0564">Palmitate</keyword>
<evidence type="ECO:0000256" key="7">
    <source>
        <dbReference type="ARBA" id="ARBA00023288"/>
    </source>
</evidence>
<feature type="compositionally biased region" description="Acidic residues" evidence="8">
    <location>
        <begin position="176"/>
        <end position="194"/>
    </location>
</feature>
<evidence type="ECO:0000313" key="10">
    <source>
        <dbReference type="Proteomes" id="UP001148018"/>
    </source>
</evidence>
<dbReference type="GO" id="GO:0005886">
    <property type="term" value="C:plasma membrane"/>
    <property type="evidence" value="ECO:0007669"/>
    <property type="project" value="UniProtKB-SubCell"/>
</dbReference>
<evidence type="ECO:0008006" key="11">
    <source>
        <dbReference type="Google" id="ProtNLM"/>
    </source>
</evidence>
<proteinExistence type="inferred from homology"/>
<feature type="compositionally biased region" description="Basic and acidic residues" evidence="8">
    <location>
        <begin position="195"/>
        <end position="204"/>
    </location>
</feature>
<dbReference type="EMBL" id="JANIIK010000109">
    <property type="protein sequence ID" value="KAJ3597733.1"/>
    <property type="molecule type" value="Genomic_DNA"/>
</dbReference>
<feature type="compositionally biased region" description="Gly residues" evidence="8">
    <location>
        <begin position="125"/>
        <end position="146"/>
    </location>
</feature>
<dbReference type="InterPro" id="IPR028169">
    <property type="entry name" value="Raftlin"/>
</dbReference>
<sequence length="616" mass="67477">MKERVVIRVERSQQTCLPHRLHLEECLPADQIPTPELIQGYVKKQVQDAADQGVRFVGFVQEPYGAPCTRIREPETPSLSLHSSPSSVLGSLGSCSPPEPSSPGNHGGGPGVILEEVSDAKGPESPGGGEGEGVRADGGGGGGGGEELTENAGNYAPSGVAGGALDDTCSSPDQEHTEEMEEEELKKEEEEEEEEKKKEEEKESLVQNNNRTNVGDTKGRPRYMRNRRGDGVELLALFNHPPVREGQAKYYTVKVPLKVQNRDEGVKGVEANWLDHMTQHFNNGASLVDGYFHLGGDNDLLPMSVESVFIFQEATEGEPSAPAPAYDAIVVEQWTVIDGLQVKADYVPLLQSLATYGWRLTCVLPTPVIKTKSDGSLSTKQIVFLQRPVLSRKKKEPKKLIFKSRSKATKKYTKEATSTGKNHKKKNKATEEKDPEDARILAAEEEEEDGEKEEEEATRADANRDGSEREEEREAGDDEVKVSVEETGKREDGGEAEGGRENGKKGEEKEGEEEVERLEEETKEKAPQGTEVALRNQEPLEGGEVASHADTDIWGAEDLRGRAVEAVVVVVNGLQGEEEKKEEEEKRKGDKVFTVKLPDEVIVTREPTNQSPDGAQ</sequence>
<dbReference type="Proteomes" id="UP001148018">
    <property type="component" value="Unassembled WGS sequence"/>
</dbReference>
<evidence type="ECO:0000256" key="8">
    <source>
        <dbReference type="SAM" id="MobiDB-lite"/>
    </source>
</evidence>
<evidence type="ECO:0000313" key="9">
    <source>
        <dbReference type="EMBL" id="KAJ3597733.1"/>
    </source>
</evidence>
<dbReference type="Pfam" id="PF15250">
    <property type="entry name" value="Raftlin"/>
    <property type="match status" value="1"/>
</dbReference>
<reference evidence="9" key="1">
    <citation type="submission" date="2022-07" db="EMBL/GenBank/DDBJ databases">
        <title>Chromosome-level genome of Muraenolepis orangiensis.</title>
        <authorList>
            <person name="Kim J."/>
        </authorList>
    </citation>
    <scope>NUCLEOTIDE SEQUENCE</scope>
    <source>
        <strain evidence="9">KU_S4_2022</strain>
        <tissue evidence="9">Muscle</tissue>
    </source>
</reference>
<keyword evidence="3" id="KW-1003">Cell membrane</keyword>
<accession>A0A9Q0IH32</accession>
<feature type="compositionally biased region" description="Basic and acidic residues" evidence="8">
    <location>
        <begin position="428"/>
        <end position="439"/>
    </location>
</feature>
<evidence type="ECO:0000256" key="5">
    <source>
        <dbReference type="ARBA" id="ARBA00023136"/>
    </source>
</evidence>
<evidence type="ECO:0000256" key="6">
    <source>
        <dbReference type="ARBA" id="ARBA00023139"/>
    </source>
</evidence>
<comment type="caution">
    <text evidence="9">The sequence shown here is derived from an EMBL/GenBank/DDBJ whole genome shotgun (WGS) entry which is preliminary data.</text>
</comment>
<feature type="compositionally biased region" description="Acidic residues" evidence="8">
    <location>
        <begin position="509"/>
        <end position="519"/>
    </location>
</feature>
<keyword evidence="4" id="KW-0519">Myristate</keyword>
<feature type="compositionally biased region" description="Low complexity" evidence="8">
    <location>
        <begin position="77"/>
        <end position="96"/>
    </location>
</feature>
<dbReference type="AlphaFoldDB" id="A0A9Q0IH32"/>
<feature type="region of interest" description="Disordered" evidence="8">
    <location>
        <begin position="406"/>
        <end position="549"/>
    </location>
</feature>
<dbReference type="PANTHER" id="PTHR17601">
    <property type="entry name" value="RAFTLIN-RELATED"/>
    <property type="match status" value="1"/>
</dbReference>
<comment type="similarity">
    <text evidence="2">Belongs to the raftlin family.</text>
</comment>
<protein>
    <recommendedName>
        <fullName evidence="11">Raftlin-like</fullName>
    </recommendedName>
</protein>
<keyword evidence="5" id="KW-0472">Membrane</keyword>
<gene>
    <name evidence="9" type="ORF">NHX12_001250</name>
</gene>
<organism evidence="9 10">
    <name type="scientific">Muraenolepis orangiensis</name>
    <name type="common">Patagonian moray cod</name>
    <dbReference type="NCBI Taxonomy" id="630683"/>
    <lineage>
        <taxon>Eukaryota</taxon>
        <taxon>Metazoa</taxon>
        <taxon>Chordata</taxon>
        <taxon>Craniata</taxon>
        <taxon>Vertebrata</taxon>
        <taxon>Euteleostomi</taxon>
        <taxon>Actinopterygii</taxon>
        <taxon>Neopterygii</taxon>
        <taxon>Teleostei</taxon>
        <taxon>Neoteleostei</taxon>
        <taxon>Acanthomorphata</taxon>
        <taxon>Zeiogadaria</taxon>
        <taxon>Gadariae</taxon>
        <taxon>Gadiformes</taxon>
        <taxon>Muraenolepidoidei</taxon>
        <taxon>Muraenolepididae</taxon>
        <taxon>Muraenolepis</taxon>
    </lineage>
</organism>
<feature type="region of interest" description="Disordered" evidence="8">
    <location>
        <begin position="68"/>
        <end position="225"/>
    </location>
</feature>
<evidence type="ECO:0000256" key="3">
    <source>
        <dbReference type="ARBA" id="ARBA00022475"/>
    </source>
</evidence>
<evidence type="ECO:0000256" key="4">
    <source>
        <dbReference type="ARBA" id="ARBA00022707"/>
    </source>
</evidence>
<feature type="compositionally biased region" description="Acidic residues" evidence="8">
    <location>
        <begin position="443"/>
        <end position="456"/>
    </location>
</feature>
<keyword evidence="10" id="KW-1185">Reference proteome</keyword>
<evidence type="ECO:0000256" key="2">
    <source>
        <dbReference type="ARBA" id="ARBA00006390"/>
    </source>
</evidence>
<keyword evidence="7" id="KW-0449">Lipoprotein</keyword>
<feature type="compositionally biased region" description="Polar residues" evidence="8">
    <location>
        <begin position="205"/>
        <end position="215"/>
    </location>
</feature>
<dbReference type="OrthoDB" id="9942562at2759"/>
<evidence type="ECO:0000256" key="1">
    <source>
        <dbReference type="ARBA" id="ARBA00004193"/>
    </source>
</evidence>
<feature type="compositionally biased region" description="Basic and acidic residues" evidence="8">
    <location>
        <begin position="457"/>
        <end position="508"/>
    </location>
</feature>
<comment type="subcellular location">
    <subcellularLocation>
        <location evidence="1">Cell membrane</location>
        <topology evidence="1">Lipid-anchor</topology>
    </subcellularLocation>
</comment>